<proteinExistence type="predicted"/>
<gene>
    <name evidence="1" type="ORF">IPV69_14055</name>
</gene>
<accession>A0A7M2WPG5</accession>
<reference evidence="1 2" key="1">
    <citation type="submission" date="2020-10" db="EMBL/GenBank/DDBJ databases">
        <title>Wide distribution of Phycisphaera-like planctomycetes from WD2101 soil group in peatlands and genome analysis of the first cultivated representative.</title>
        <authorList>
            <person name="Dedysh S.N."/>
            <person name="Beletsky A.V."/>
            <person name="Ivanova A."/>
            <person name="Kulichevskaya I.S."/>
            <person name="Suzina N.E."/>
            <person name="Philippov D.A."/>
            <person name="Rakitin A.L."/>
            <person name="Mardanov A.V."/>
            <person name="Ravin N.V."/>
        </authorList>
    </citation>
    <scope>NUCLEOTIDE SEQUENCE [LARGE SCALE GENOMIC DNA]</scope>
    <source>
        <strain evidence="1 2">M1803</strain>
    </source>
</reference>
<dbReference type="AlphaFoldDB" id="A0A7M2WPG5"/>
<dbReference type="RefSeq" id="WP_206290315.1">
    <property type="nucleotide sequence ID" value="NZ_CP063458.1"/>
</dbReference>
<evidence type="ECO:0000313" key="1">
    <source>
        <dbReference type="EMBL" id="QOV87415.1"/>
    </source>
</evidence>
<keyword evidence="2" id="KW-1185">Reference proteome</keyword>
<organism evidence="1 2">
    <name type="scientific">Humisphaera borealis</name>
    <dbReference type="NCBI Taxonomy" id="2807512"/>
    <lineage>
        <taxon>Bacteria</taxon>
        <taxon>Pseudomonadati</taxon>
        <taxon>Planctomycetota</taxon>
        <taxon>Phycisphaerae</taxon>
        <taxon>Tepidisphaerales</taxon>
        <taxon>Tepidisphaeraceae</taxon>
        <taxon>Humisphaera</taxon>
    </lineage>
</organism>
<sequence>MADAGPTSFLVVEELFAAGSPQFLPALRTFVDPAPMAAFAEKWLRDPRPWAREQMLAYIDLPLNAGNHNSLVKRLFKGAEARQDDLLLSAWAVSFDRLVRRVRRKRWRWDYTSRMSVPEERLISPEDRLHYFPGHRYREPGSGQWIVYGQLGWRGRRLFSHHTRHYLRRRAWRYFRHLGHRRPTDYVPAVAAMIGSYTDADLATGDNLMDCWSLLHACFGESESIAFTTHRTKLVGGPSLANLAAAPAFGALWQNSAAAPQLLSLLTAARSTFARVWSIDLLRRWHAEALVGLPVEQVAPLLAHPDEAVWSIGIELFEKASGLESLPFDRWFRLLQNRNLTVLDAVARLMMRHVTPASVSLFDAINLAKTEAAPVARLGLNFLQGRSIDPSQLRQALVHLADARCAAVGYDIGTWALGHLGVAGVYNVDTVTRFFDSLLPEIRAAARDWLASATKPSAGWHDPALWSRLVESPFEDIRLFLVDVLQQRQNLPGATDDAITFLWTGVLLNIHRGGRRKLTALRQISDAIRQTPARAEMLIPVLAAAIRSVRVPETRAGLSAIVGAVAARPELADTVRRQLPELDLSPTPIEA</sequence>
<protein>
    <submittedName>
        <fullName evidence="1">Uncharacterized protein</fullName>
    </submittedName>
</protein>
<dbReference type="Proteomes" id="UP000593765">
    <property type="component" value="Chromosome"/>
</dbReference>
<dbReference type="KEGG" id="hbs:IPV69_14055"/>
<name>A0A7M2WPG5_9BACT</name>
<dbReference type="EMBL" id="CP063458">
    <property type="protein sequence ID" value="QOV87415.1"/>
    <property type="molecule type" value="Genomic_DNA"/>
</dbReference>
<evidence type="ECO:0000313" key="2">
    <source>
        <dbReference type="Proteomes" id="UP000593765"/>
    </source>
</evidence>